<gene>
    <name evidence="1" type="ORF">TSUD_292780</name>
</gene>
<proteinExistence type="predicted"/>
<dbReference type="OrthoDB" id="258495at2759"/>
<name>A0A2Z6NDT3_TRISU</name>
<accession>A0A2Z6NDT3</accession>
<reference evidence="2" key="1">
    <citation type="journal article" date="2017" name="Front. Plant Sci.">
        <title>Climate Clever Clovers: New Paradigm to Reduce the Environmental Footprint of Ruminants by Breeding Low Methanogenic Forages Utilizing Haplotype Variation.</title>
        <authorList>
            <person name="Kaur P."/>
            <person name="Appels R."/>
            <person name="Bayer P.E."/>
            <person name="Keeble-Gagnere G."/>
            <person name="Wang J."/>
            <person name="Hirakawa H."/>
            <person name="Shirasawa K."/>
            <person name="Vercoe P."/>
            <person name="Stefanova K."/>
            <person name="Durmic Z."/>
            <person name="Nichols P."/>
            <person name="Revell C."/>
            <person name="Isobe S.N."/>
            <person name="Edwards D."/>
            <person name="Erskine W."/>
        </authorList>
    </citation>
    <scope>NUCLEOTIDE SEQUENCE [LARGE SCALE GENOMIC DNA]</scope>
    <source>
        <strain evidence="2">cv. Daliak</strain>
    </source>
</reference>
<dbReference type="Proteomes" id="UP000242715">
    <property type="component" value="Unassembled WGS sequence"/>
</dbReference>
<organism evidence="1 2">
    <name type="scientific">Trifolium subterraneum</name>
    <name type="common">Subterranean clover</name>
    <dbReference type="NCBI Taxonomy" id="3900"/>
    <lineage>
        <taxon>Eukaryota</taxon>
        <taxon>Viridiplantae</taxon>
        <taxon>Streptophyta</taxon>
        <taxon>Embryophyta</taxon>
        <taxon>Tracheophyta</taxon>
        <taxon>Spermatophyta</taxon>
        <taxon>Magnoliopsida</taxon>
        <taxon>eudicotyledons</taxon>
        <taxon>Gunneridae</taxon>
        <taxon>Pentapetalae</taxon>
        <taxon>rosids</taxon>
        <taxon>fabids</taxon>
        <taxon>Fabales</taxon>
        <taxon>Fabaceae</taxon>
        <taxon>Papilionoideae</taxon>
        <taxon>50 kb inversion clade</taxon>
        <taxon>NPAAA clade</taxon>
        <taxon>Hologalegina</taxon>
        <taxon>IRL clade</taxon>
        <taxon>Trifolieae</taxon>
        <taxon>Trifolium</taxon>
    </lineage>
</organism>
<evidence type="ECO:0000313" key="2">
    <source>
        <dbReference type="Proteomes" id="UP000242715"/>
    </source>
</evidence>
<protein>
    <submittedName>
        <fullName evidence="1">Uncharacterized protein</fullName>
    </submittedName>
</protein>
<dbReference type="EMBL" id="DF973792">
    <property type="protein sequence ID" value="GAU40173.1"/>
    <property type="molecule type" value="Genomic_DNA"/>
</dbReference>
<keyword evidence="2" id="KW-1185">Reference proteome</keyword>
<sequence>MVLVNFRQNAFKHAPENAQRTLNPCFISPHVNSPTIGYDDSKELFSMGRIDLSGLLGLQQRKSQQW</sequence>
<dbReference type="AlphaFoldDB" id="A0A2Z6NDT3"/>
<evidence type="ECO:0000313" key="1">
    <source>
        <dbReference type="EMBL" id="GAU40173.1"/>
    </source>
</evidence>